<comment type="caution">
    <text evidence="10">The sequence shown here is derived from an EMBL/GenBank/DDBJ whole genome shotgun (WGS) entry which is preliminary data.</text>
</comment>
<keyword evidence="2 7" id="KW-0813">Transport</keyword>
<evidence type="ECO:0000256" key="7">
    <source>
        <dbReference type="RuleBase" id="RU363032"/>
    </source>
</evidence>
<feature type="transmembrane region" description="Helical" evidence="7">
    <location>
        <begin position="101"/>
        <end position="125"/>
    </location>
</feature>
<gene>
    <name evidence="10" type="ORF">JOF43_001476</name>
</gene>
<feature type="compositionally biased region" description="Basic residues" evidence="8">
    <location>
        <begin position="22"/>
        <end position="34"/>
    </location>
</feature>
<evidence type="ECO:0000313" key="11">
    <source>
        <dbReference type="Proteomes" id="UP001519290"/>
    </source>
</evidence>
<keyword evidence="3" id="KW-1003">Cell membrane</keyword>
<evidence type="ECO:0000256" key="5">
    <source>
        <dbReference type="ARBA" id="ARBA00022989"/>
    </source>
</evidence>
<feature type="domain" description="ABC transmembrane type-1" evidence="9">
    <location>
        <begin position="102"/>
        <end position="294"/>
    </location>
</feature>
<reference evidence="10 11" key="1">
    <citation type="submission" date="2021-03" db="EMBL/GenBank/DDBJ databases">
        <title>Sequencing the genomes of 1000 actinobacteria strains.</title>
        <authorList>
            <person name="Klenk H.-P."/>
        </authorList>
    </citation>
    <scope>NUCLEOTIDE SEQUENCE [LARGE SCALE GENOMIC DNA]</scope>
    <source>
        <strain evidence="10 11">DSM 14566</strain>
    </source>
</reference>
<dbReference type="Proteomes" id="UP001519290">
    <property type="component" value="Unassembled WGS sequence"/>
</dbReference>
<keyword evidence="6 7" id="KW-0472">Membrane</keyword>
<evidence type="ECO:0000259" key="9">
    <source>
        <dbReference type="PROSITE" id="PS50928"/>
    </source>
</evidence>
<keyword evidence="11" id="KW-1185">Reference proteome</keyword>
<evidence type="ECO:0000256" key="4">
    <source>
        <dbReference type="ARBA" id="ARBA00022692"/>
    </source>
</evidence>
<evidence type="ECO:0000256" key="2">
    <source>
        <dbReference type="ARBA" id="ARBA00022448"/>
    </source>
</evidence>
<organism evidence="10 11">
    <name type="scientific">Brachybacterium sacelli</name>
    <dbReference type="NCBI Taxonomy" id="173364"/>
    <lineage>
        <taxon>Bacteria</taxon>
        <taxon>Bacillati</taxon>
        <taxon>Actinomycetota</taxon>
        <taxon>Actinomycetes</taxon>
        <taxon>Micrococcales</taxon>
        <taxon>Dermabacteraceae</taxon>
        <taxon>Brachybacterium</taxon>
    </lineage>
</organism>
<dbReference type="RefSeq" id="WP_209900742.1">
    <property type="nucleotide sequence ID" value="NZ_BAAAJW010000002.1"/>
</dbReference>
<dbReference type="PROSITE" id="PS50928">
    <property type="entry name" value="ABC_TM1"/>
    <property type="match status" value="1"/>
</dbReference>
<evidence type="ECO:0000256" key="8">
    <source>
        <dbReference type="SAM" id="MobiDB-lite"/>
    </source>
</evidence>
<dbReference type="Pfam" id="PF00528">
    <property type="entry name" value="BPD_transp_1"/>
    <property type="match status" value="1"/>
</dbReference>
<dbReference type="CDD" id="cd06261">
    <property type="entry name" value="TM_PBP2"/>
    <property type="match status" value="1"/>
</dbReference>
<evidence type="ECO:0000256" key="6">
    <source>
        <dbReference type="ARBA" id="ARBA00023136"/>
    </source>
</evidence>
<evidence type="ECO:0000313" key="10">
    <source>
        <dbReference type="EMBL" id="MBP2381519.1"/>
    </source>
</evidence>
<proteinExistence type="inferred from homology"/>
<dbReference type="PANTHER" id="PTHR43744">
    <property type="entry name" value="ABC TRANSPORTER PERMEASE PROTEIN MG189-RELATED-RELATED"/>
    <property type="match status" value="1"/>
</dbReference>
<feature type="transmembrane region" description="Helical" evidence="7">
    <location>
        <begin position="170"/>
        <end position="193"/>
    </location>
</feature>
<dbReference type="EMBL" id="JAGIOD010000001">
    <property type="protein sequence ID" value="MBP2381519.1"/>
    <property type="molecule type" value="Genomic_DNA"/>
</dbReference>
<feature type="region of interest" description="Disordered" evidence="8">
    <location>
        <begin position="1"/>
        <end position="34"/>
    </location>
</feature>
<feature type="transmembrane region" description="Helical" evidence="7">
    <location>
        <begin position="273"/>
        <end position="294"/>
    </location>
</feature>
<name>A0ABS4X1A8_9MICO</name>
<dbReference type="SUPFAM" id="SSF161098">
    <property type="entry name" value="MetI-like"/>
    <property type="match status" value="1"/>
</dbReference>
<keyword evidence="4 7" id="KW-0812">Transmembrane</keyword>
<sequence length="308" mass="34026">MSSTATDSLPSRAPHESQVRAVRPRRARPRRRRNRRRVVRHTLLTVVLGVIGFAWLYPMLWMVSASLKDNITVFTDMSLLPSAPEFENYARAWWTANMGRYFWNTVIVTVATVTITLLTTSTIGYVLGTYSFPGKRIVIGAIIAVVFLPEGYTIIPLFEVISALGLSTSLAGLILAESGGAQIMIILLFAGYFRQMPKDLLEAARIDGAGFLRSFWSIMLPLAKPVMATAVIMTIMRVWNSFLIPLVLTLSRPDQRTLAVGVYAFQGENSTDWTGMAAASTMSILPIVIAFLLLQRHFVEGIAGAVRG</sequence>
<feature type="transmembrane region" description="Helical" evidence="7">
    <location>
        <begin position="214"/>
        <end position="239"/>
    </location>
</feature>
<feature type="transmembrane region" description="Helical" evidence="7">
    <location>
        <begin position="38"/>
        <end position="57"/>
    </location>
</feature>
<evidence type="ECO:0000256" key="3">
    <source>
        <dbReference type="ARBA" id="ARBA00022475"/>
    </source>
</evidence>
<evidence type="ECO:0000256" key="1">
    <source>
        <dbReference type="ARBA" id="ARBA00004651"/>
    </source>
</evidence>
<dbReference type="InterPro" id="IPR035906">
    <property type="entry name" value="MetI-like_sf"/>
</dbReference>
<keyword evidence="5 7" id="KW-1133">Transmembrane helix</keyword>
<dbReference type="Gene3D" id="1.10.3720.10">
    <property type="entry name" value="MetI-like"/>
    <property type="match status" value="1"/>
</dbReference>
<comment type="similarity">
    <text evidence="7">Belongs to the binding-protein-dependent transport system permease family.</text>
</comment>
<dbReference type="InterPro" id="IPR000515">
    <property type="entry name" value="MetI-like"/>
</dbReference>
<dbReference type="PANTHER" id="PTHR43744:SF12">
    <property type="entry name" value="ABC TRANSPORTER PERMEASE PROTEIN MG189-RELATED"/>
    <property type="match status" value="1"/>
</dbReference>
<accession>A0ABS4X1A8</accession>
<protein>
    <submittedName>
        <fullName evidence="10">Raffinose/stachyose/melibiose transport system permease protein</fullName>
    </submittedName>
</protein>
<comment type="subcellular location">
    <subcellularLocation>
        <location evidence="1 7">Cell membrane</location>
        <topology evidence="1 7">Multi-pass membrane protein</topology>
    </subcellularLocation>
</comment>
<feature type="transmembrane region" description="Helical" evidence="7">
    <location>
        <begin position="137"/>
        <end position="158"/>
    </location>
</feature>